<dbReference type="Proteomes" id="UP001575622">
    <property type="component" value="Unassembled WGS sequence"/>
</dbReference>
<protein>
    <submittedName>
        <fullName evidence="2">Uncharacterized protein</fullName>
    </submittedName>
</protein>
<keyword evidence="1" id="KW-1133">Transmembrane helix</keyword>
<feature type="transmembrane region" description="Helical" evidence="1">
    <location>
        <begin position="16"/>
        <end position="34"/>
    </location>
</feature>
<gene>
    <name evidence="2" type="ORF">ACEU3E_26840</name>
</gene>
<keyword evidence="1" id="KW-0472">Membrane</keyword>
<feature type="transmembrane region" description="Helical" evidence="1">
    <location>
        <begin position="107"/>
        <end position="127"/>
    </location>
</feature>
<feature type="transmembrane region" description="Helical" evidence="1">
    <location>
        <begin position="80"/>
        <end position="100"/>
    </location>
</feature>
<proteinExistence type="predicted"/>
<dbReference type="EMBL" id="JBHDLN010000016">
    <property type="protein sequence ID" value="MFB0845810.1"/>
    <property type="molecule type" value="Genomic_DNA"/>
</dbReference>
<evidence type="ECO:0000256" key="1">
    <source>
        <dbReference type="SAM" id="Phobius"/>
    </source>
</evidence>
<accession>A0ABV4V772</accession>
<keyword evidence="3" id="KW-1185">Reference proteome</keyword>
<reference evidence="2 3" key="1">
    <citation type="submission" date="2024-09" db="EMBL/GenBank/DDBJ databases">
        <authorList>
            <person name="Makale K.P.P."/>
            <person name="Makhzoum A."/>
            <person name="Rantong G."/>
            <person name="Rahube T.O."/>
        </authorList>
    </citation>
    <scope>NUCLEOTIDE SEQUENCE [LARGE SCALE GENOMIC DNA]</scope>
    <source>
        <strain evidence="2 3">KM_D13</strain>
    </source>
</reference>
<organism evidence="2 3">
    <name type="scientific">Paenibacillus oleatilyticus</name>
    <dbReference type="NCBI Taxonomy" id="2594886"/>
    <lineage>
        <taxon>Bacteria</taxon>
        <taxon>Bacillati</taxon>
        <taxon>Bacillota</taxon>
        <taxon>Bacilli</taxon>
        <taxon>Bacillales</taxon>
        <taxon>Paenibacillaceae</taxon>
        <taxon>Paenibacillus</taxon>
    </lineage>
</organism>
<dbReference type="RefSeq" id="WP_373955846.1">
    <property type="nucleotide sequence ID" value="NZ_JBHDLN010000016.1"/>
</dbReference>
<name>A0ABV4V772_9BACL</name>
<evidence type="ECO:0000313" key="3">
    <source>
        <dbReference type="Proteomes" id="UP001575622"/>
    </source>
</evidence>
<evidence type="ECO:0000313" key="2">
    <source>
        <dbReference type="EMBL" id="MFB0845810.1"/>
    </source>
</evidence>
<keyword evidence="1" id="KW-0812">Transmembrane</keyword>
<feature type="transmembrane region" description="Helical" evidence="1">
    <location>
        <begin position="133"/>
        <end position="158"/>
    </location>
</feature>
<comment type="caution">
    <text evidence="2">The sequence shown here is derived from an EMBL/GenBank/DDBJ whole genome shotgun (WGS) entry which is preliminary data.</text>
</comment>
<feature type="transmembrane region" description="Helical" evidence="1">
    <location>
        <begin position="41"/>
        <end position="60"/>
    </location>
</feature>
<sequence>MLEEWFFWAYERHQNVLSWYIRPLFLLPFCFFAYRRSLKGIAVVLLLLLSSMFWFPKPAAVDPHVQQFLQMEQDYLLGEWNLAKMLMTLLVPGSLAALAYAFWKRSWLYGLLVLNLIAVLKIVWSIYFGGDSVSAVVAPALTGLVLCNAVIAAALYWLRKRKRQPRQY</sequence>